<evidence type="ECO:0000259" key="2">
    <source>
        <dbReference type="PROSITE" id="PS51770"/>
    </source>
</evidence>
<comment type="caution">
    <text evidence="3">The sequence shown here is derived from an EMBL/GenBank/DDBJ whole genome shotgun (WGS) entry which is preliminary data.</text>
</comment>
<dbReference type="Pfam" id="PF03061">
    <property type="entry name" value="4HBT"/>
    <property type="match status" value="1"/>
</dbReference>
<gene>
    <name evidence="3" type="ORF">Pma05_17810</name>
</gene>
<proteinExistence type="predicted"/>
<feature type="domain" description="HotDog ACOT-type" evidence="2">
    <location>
        <begin position="11"/>
        <end position="136"/>
    </location>
</feature>
<organism evidence="3 4">
    <name type="scientific">Plantactinospora mayteni</name>
    <dbReference type="NCBI Taxonomy" id="566021"/>
    <lineage>
        <taxon>Bacteria</taxon>
        <taxon>Bacillati</taxon>
        <taxon>Actinomycetota</taxon>
        <taxon>Actinomycetes</taxon>
        <taxon>Micromonosporales</taxon>
        <taxon>Micromonosporaceae</taxon>
        <taxon>Plantactinospora</taxon>
    </lineage>
</organism>
<dbReference type="SUPFAM" id="SSF54637">
    <property type="entry name" value="Thioesterase/thiol ester dehydrase-isomerase"/>
    <property type="match status" value="1"/>
</dbReference>
<dbReference type="PROSITE" id="PS51770">
    <property type="entry name" value="HOTDOG_ACOT"/>
    <property type="match status" value="1"/>
</dbReference>
<evidence type="ECO:0000313" key="4">
    <source>
        <dbReference type="Proteomes" id="UP000621500"/>
    </source>
</evidence>
<dbReference type="EMBL" id="BONX01000009">
    <property type="protein sequence ID" value="GIG95208.1"/>
    <property type="molecule type" value="Genomic_DNA"/>
</dbReference>
<evidence type="ECO:0000256" key="1">
    <source>
        <dbReference type="PROSITE-ProRule" id="PRU01106"/>
    </source>
</evidence>
<dbReference type="InterPro" id="IPR033120">
    <property type="entry name" value="HOTDOG_ACOT"/>
</dbReference>
<dbReference type="Proteomes" id="UP000621500">
    <property type="component" value="Unassembled WGS sequence"/>
</dbReference>
<protein>
    <recommendedName>
        <fullName evidence="2">HotDog ACOT-type domain-containing protein</fullName>
    </recommendedName>
</protein>
<evidence type="ECO:0000313" key="3">
    <source>
        <dbReference type="EMBL" id="GIG95208.1"/>
    </source>
</evidence>
<dbReference type="InterPro" id="IPR006683">
    <property type="entry name" value="Thioestr_dom"/>
</dbReference>
<accession>A0ABQ4EKG2</accession>
<keyword evidence="4" id="KW-1185">Reference proteome</keyword>
<sequence length="158" mass="16220">MTGVDGAADPRLGLTVLHRRYVPYSHAHYAGNLVDGAYALALFGDVATEVCIRTDGDEGLFAGYAEVRFQAPIRAGDVLEVAATVTRVGSRSRTCEFECRVVCRGRPDRGESAAEVLDPPLVAVTAVGTVVVPAAAAESEAAGAAGGPLPAPADGGPW</sequence>
<dbReference type="InterPro" id="IPR029069">
    <property type="entry name" value="HotDog_dom_sf"/>
</dbReference>
<dbReference type="Gene3D" id="3.10.129.10">
    <property type="entry name" value="Hotdog Thioesterase"/>
    <property type="match status" value="1"/>
</dbReference>
<name>A0ABQ4EKG2_9ACTN</name>
<reference evidence="3 4" key="1">
    <citation type="submission" date="2021-01" db="EMBL/GenBank/DDBJ databases">
        <title>Whole genome shotgun sequence of Plantactinospora mayteni NBRC 109088.</title>
        <authorList>
            <person name="Komaki H."/>
            <person name="Tamura T."/>
        </authorList>
    </citation>
    <scope>NUCLEOTIDE SEQUENCE [LARGE SCALE GENOMIC DNA]</scope>
    <source>
        <strain evidence="3 4">NBRC 109088</strain>
    </source>
</reference>
<keyword evidence="1" id="KW-0378">Hydrolase</keyword>